<evidence type="ECO:0000313" key="4">
    <source>
        <dbReference type="Proteomes" id="UP000650467"/>
    </source>
</evidence>
<dbReference type="EMBL" id="JAEHOC010000001">
    <property type="protein sequence ID" value="KAG2446086.1"/>
    <property type="molecule type" value="Genomic_DNA"/>
</dbReference>
<keyword evidence="4" id="KW-1185">Reference proteome</keyword>
<feature type="compositionally biased region" description="Low complexity" evidence="1">
    <location>
        <begin position="322"/>
        <end position="355"/>
    </location>
</feature>
<feature type="compositionally biased region" description="Gly residues" evidence="1">
    <location>
        <begin position="305"/>
        <end position="314"/>
    </location>
</feature>
<feature type="compositionally biased region" description="Pro residues" evidence="1">
    <location>
        <begin position="214"/>
        <end position="224"/>
    </location>
</feature>
<feature type="region of interest" description="Disordered" evidence="1">
    <location>
        <begin position="198"/>
        <end position="250"/>
    </location>
</feature>
<reference evidence="3" key="1">
    <citation type="journal article" date="2020" name="bioRxiv">
        <title>Comparative genomics of Chlamydomonas.</title>
        <authorList>
            <person name="Craig R.J."/>
            <person name="Hasan A.R."/>
            <person name="Ness R.W."/>
            <person name="Keightley P.D."/>
        </authorList>
    </citation>
    <scope>NUCLEOTIDE SEQUENCE</scope>
    <source>
        <strain evidence="3">SAG 7.73</strain>
    </source>
</reference>
<feature type="region of interest" description="Disordered" evidence="1">
    <location>
        <begin position="265"/>
        <end position="387"/>
    </location>
</feature>
<keyword evidence="2" id="KW-0732">Signal</keyword>
<feature type="compositionally biased region" description="Low complexity" evidence="1">
    <location>
        <begin position="626"/>
        <end position="644"/>
    </location>
</feature>
<organism evidence="3 4">
    <name type="scientific">Chlamydomonas incerta</name>
    <dbReference type="NCBI Taxonomy" id="51695"/>
    <lineage>
        <taxon>Eukaryota</taxon>
        <taxon>Viridiplantae</taxon>
        <taxon>Chlorophyta</taxon>
        <taxon>core chlorophytes</taxon>
        <taxon>Chlorophyceae</taxon>
        <taxon>CS clade</taxon>
        <taxon>Chlamydomonadales</taxon>
        <taxon>Chlamydomonadaceae</taxon>
        <taxon>Chlamydomonas</taxon>
    </lineage>
</organism>
<feature type="compositionally biased region" description="Low complexity" evidence="1">
    <location>
        <begin position="372"/>
        <end position="386"/>
    </location>
</feature>
<gene>
    <name evidence="3" type="ORF">HXX76_000686</name>
</gene>
<feature type="compositionally biased region" description="Pro residues" evidence="1">
    <location>
        <begin position="600"/>
        <end position="615"/>
    </location>
</feature>
<dbReference type="OrthoDB" id="548443at2759"/>
<dbReference type="Proteomes" id="UP000650467">
    <property type="component" value="Unassembled WGS sequence"/>
</dbReference>
<sequence length="708" mass="68916">MRSQTALALLIAGVLALLAGGRLPGAAAAESSSSDTPARRVFTDDHLVLPGAVAAAAAATAGGLKQQQQHLAETQRRRPDEGSLTHALAGHARHHGRALQQSSDSATATTATSSSTPSDSCSINNLPDGSYSEPSDCTKFVLCYSGLTYVFDCANCRASDRAAAGPDAAGSCQGQSKLWFNSDTGSCDWPSAVPTCSAADSTTGTTDAAGPVLPTAPPPSPPPVSATTPVSDTTFRNANEGSYGGYGRSGYGGYGGDGGYGGGIFRDSNGSGGGGSGSGGSSSPSEDDLLIELRAGKPYSPVPGYGSGEDGGWWPGSSPDPADLASDLAGGPDDDLLSPGGNSSGSDIGSSSNSGSGSGSGRASGGDPCAVPAASTSQPQPQPGAAVAEYSAVFEAPECDGRGKNTCMTSGLAGKGSDGAEMDAPNTLYSECADGDAAGGGGGGAGFVADVALQAASGSVLRSGETARIVAQVVCDPDVPASYVDFFYTGYTAMGGAGRVWTYVSTQSCTELLDASNSSTPTSAGANATAAALLATSLPFFVPDGTAALGGSVAVRVQLRETAGGAVNDLPVAFPCAYGSYGSNDRDDLVVQVCPALPGSRPPASSPPPPPPPPTTTGTGSGVGSGTRTSSSTGDVNLRGSDGSSVGGSGAGPGWSEAAAGGGAGAGTSGAATDAVAASGGQQKTVEAARAVFYAIFSAKVPPTTGPA</sequence>
<feature type="compositionally biased region" description="Low complexity" evidence="1">
    <location>
        <begin position="669"/>
        <end position="681"/>
    </location>
</feature>
<feature type="chain" id="PRO_5032609394" description="Chitin-binding type-2 domain-containing protein" evidence="2">
    <location>
        <begin position="29"/>
        <end position="708"/>
    </location>
</feature>
<feature type="signal peptide" evidence="2">
    <location>
        <begin position="1"/>
        <end position="28"/>
    </location>
</feature>
<feature type="compositionally biased region" description="Low complexity" evidence="1">
    <location>
        <begin position="198"/>
        <end position="213"/>
    </location>
</feature>
<feature type="region of interest" description="Disordered" evidence="1">
    <location>
        <begin position="595"/>
        <end position="684"/>
    </location>
</feature>
<comment type="caution">
    <text evidence="3">The sequence shown here is derived from an EMBL/GenBank/DDBJ whole genome shotgun (WGS) entry which is preliminary data.</text>
</comment>
<name>A0A835WF46_CHLIN</name>
<evidence type="ECO:0008006" key="5">
    <source>
        <dbReference type="Google" id="ProtNLM"/>
    </source>
</evidence>
<evidence type="ECO:0000256" key="2">
    <source>
        <dbReference type="SAM" id="SignalP"/>
    </source>
</evidence>
<feature type="compositionally biased region" description="Low complexity" evidence="1">
    <location>
        <begin position="98"/>
        <end position="122"/>
    </location>
</feature>
<dbReference type="Gene3D" id="2.170.140.10">
    <property type="entry name" value="Chitin binding domain"/>
    <property type="match status" value="1"/>
</dbReference>
<dbReference type="AlphaFoldDB" id="A0A835WF46"/>
<feature type="compositionally biased region" description="Gly residues" evidence="1">
    <location>
        <begin position="265"/>
        <end position="280"/>
    </location>
</feature>
<feature type="region of interest" description="Disordered" evidence="1">
    <location>
        <begin position="89"/>
        <end position="123"/>
    </location>
</feature>
<evidence type="ECO:0000313" key="3">
    <source>
        <dbReference type="EMBL" id="KAG2446086.1"/>
    </source>
</evidence>
<evidence type="ECO:0000256" key="1">
    <source>
        <dbReference type="SAM" id="MobiDB-lite"/>
    </source>
</evidence>
<accession>A0A835WF46</accession>
<proteinExistence type="predicted"/>
<protein>
    <recommendedName>
        <fullName evidence="5">Chitin-binding type-2 domain-containing protein</fullName>
    </recommendedName>
</protein>